<accession>A0A3L6FVX8</accession>
<dbReference type="AlphaFoldDB" id="A0A3L6FVX8"/>
<name>A0A3L6FVX8_MAIZE</name>
<dbReference type="EMBL" id="NCVQ01000003">
    <property type="protein sequence ID" value="PWZ38916.1"/>
    <property type="molecule type" value="Genomic_DNA"/>
</dbReference>
<feature type="region of interest" description="Disordered" evidence="1">
    <location>
        <begin position="53"/>
        <end position="82"/>
    </location>
</feature>
<evidence type="ECO:0000313" key="2">
    <source>
        <dbReference type="EMBL" id="PWZ38916.1"/>
    </source>
</evidence>
<reference evidence="2" key="1">
    <citation type="journal article" date="2018" name="Nat. Genet.">
        <title>Extensive intraspecific gene order and gene structural variations between Mo17 and other maize genomes.</title>
        <authorList>
            <person name="Sun S."/>
            <person name="Zhou Y."/>
            <person name="Chen J."/>
            <person name="Shi J."/>
            <person name="Zhao H."/>
            <person name="Zhao H."/>
            <person name="Song W."/>
            <person name="Zhang M."/>
            <person name="Cui Y."/>
            <person name="Dong X."/>
            <person name="Liu H."/>
            <person name="Ma X."/>
            <person name="Jiao Y."/>
            <person name="Wang B."/>
            <person name="Wei X."/>
            <person name="Stein J.C."/>
            <person name="Glaubitz J.C."/>
            <person name="Lu F."/>
            <person name="Yu G."/>
            <person name="Liang C."/>
            <person name="Fengler K."/>
            <person name="Li B."/>
            <person name="Rafalski A."/>
            <person name="Schnable P.S."/>
            <person name="Ware D.H."/>
            <person name="Buckler E.S."/>
            <person name="Lai J."/>
        </authorList>
    </citation>
    <scope>NUCLEOTIDE SEQUENCE [LARGE SCALE GENOMIC DNA]</scope>
    <source>
        <tissue evidence="2">Seedling</tissue>
    </source>
</reference>
<proteinExistence type="predicted"/>
<gene>
    <name evidence="2" type="ORF">Zm00014a_030269</name>
</gene>
<comment type="caution">
    <text evidence="2">The sequence shown here is derived from an EMBL/GenBank/DDBJ whole genome shotgun (WGS) entry which is preliminary data.</text>
</comment>
<protein>
    <submittedName>
        <fullName evidence="2">Uncharacterized protein</fullName>
    </submittedName>
</protein>
<dbReference type="Proteomes" id="UP000251960">
    <property type="component" value="Chromosome 2"/>
</dbReference>
<organism evidence="2">
    <name type="scientific">Zea mays</name>
    <name type="common">Maize</name>
    <dbReference type="NCBI Taxonomy" id="4577"/>
    <lineage>
        <taxon>Eukaryota</taxon>
        <taxon>Viridiplantae</taxon>
        <taxon>Streptophyta</taxon>
        <taxon>Embryophyta</taxon>
        <taxon>Tracheophyta</taxon>
        <taxon>Spermatophyta</taxon>
        <taxon>Magnoliopsida</taxon>
        <taxon>Liliopsida</taxon>
        <taxon>Poales</taxon>
        <taxon>Poaceae</taxon>
        <taxon>PACMAD clade</taxon>
        <taxon>Panicoideae</taxon>
        <taxon>Andropogonodae</taxon>
        <taxon>Andropogoneae</taxon>
        <taxon>Tripsacinae</taxon>
        <taxon>Zea</taxon>
    </lineage>
</organism>
<sequence length="82" mass="9006">MALLAFDFPRVISCFPIPIDRTGLIPMDPWFSQTPLRLFDDAKPEGLVVGEADAERDDGNGGTRLQRRSGHNSWSGVIIGAH</sequence>
<evidence type="ECO:0000256" key="1">
    <source>
        <dbReference type="SAM" id="MobiDB-lite"/>
    </source>
</evidence>